<dbReference type="PANTHER" id="PTHR11265">
    <property type="entry name" value="S-ADENOSYL-METHYLTRANSFERASE MRAW"/>
    <property type="match status" value="1"/>
</dbReference>
<protein>
    <recommendedName>
        <fullName evidence="6">Ribosomal RNA small subunit methyltransferase H</fullName>
        <ecNumber evidence="6">2.1.1.199</ecNumber>
    </recommendedName>
    <alternativeName>
        <fullName evidence="6">16S rRNA m(4)C1402 methyltransferase</fullName>
    </alternativeName>
    <alternativeName>
        <fullName evidence="6">rRNA (cytosine-N(4)-)-methyltransferase RsmH</fullName>
    </alternativeName>
</protein>
<feature type="binding site" evidence="6">
    <location>
        <position position="94"/>
    </location>
    <ligand>
        <name>S-adenosyl-L-methionine</name>
        <dbReference type="ChEBI" id="CHEBI:59789"/>
    </ligand>
</feature>
<keyword evidence="2 6" id="KW-0698">rRNA processing</keyword>
<comment type="subcellular location">
    <subcellularLocation>
        <location evidence="6">Cytoplasm</location>
    </subcellularLocation>
</comment>
<dbReference type="PANTHER" id="PTHR11265:SF0">
    <property type="entry name" value="12S RRNA N4-METHYLCYTIDINE METHYLTRANSFERASE"/>
    <property type="match status" value="1"/>
</dbReference>
<dbReference type="InterPro" id="IPR023397">
    <property type="entry name" value="SAM-dep_MeTrfase_MraW_recog"/>
</dbReference>
<keyword evidence="4 6" id="KW-0808">Transferase</keyword>
<dbReference type="GO" id="GO:0071424">
    <property type="term" value="F:rRNA (cytosine-N4-)-methyltransferase activity"/>
    <property type="evidence" value="ECO:0007669"/>
    <property type="project" value="UniProtKB-UniRule"/>
</dbReference>
<dbReference type="KEGG" id="hdn:Hden_0235"/>
<dbReference type="SUPFAM" id="SSF81799">
    <property type="entry name" value="Putative methyltransferase TM0872, insert domain"/>
    <property type="match status" value="1"/>
</dbReference>
<dbReference type="Gene3D" id="3.40.50.150">
    <property type="entry name" value="Vaccinia Virus protein VP39"/>
    <property type="match status" value="1"/>
</dbReference>
<evidence type="ECO:0000256" key="2">
    <source>
        <dbReference type="ARBA" id="ARBA00022552"/>
    </source>
</evidence>
<evidence type="ECO:0000256" key="5">
    <source>
        <dbReference type="ARBA" id="ARBA00022691"/>
    </source>
</evidence>
<dbReference type="AlphaFoldDB" id="D8JQQ8"/>
<feature type="binding site" evidence="6">
    <location>
        <position position="67"/>
    </location>
    <ligand>
        <name>S-adenosyl-L-methionine</name>
        <dbReference type="ChEBI" id="CHEBI:59789"/>
    </ligand>
</feature>
<dbReference type="SUPFAM" id="SSF53335">
    <property type="entry name" value="S-adenosyl-L-methionine-dependent methyltransferases"/>
    <property type="match status" value="1"/>
</dbReference>
<feature type="binding site" evidence="6">
    <location>
        <position position="116"/>
    </location>
    <ligand>
        <name>S-adenosyl-L-methionine</name>
        <dbReference type="ChEBI" id="CHEBI:59789"/>
    </ligand>
</feature>
<name>D8JQQ8_HYPDA</name>
<comment type="similarity">
    <text evidence="1 6">Belongs to the methyltransferase superfamily. RsmH family.</text>
</comment>
<accession>D8JQQ8</accession>
<dbReference type="CDD" id="cd02440">
    <property type="entry name" value="AdoMet_MTases"/>
    <property type="match status" value="1"/>
</dbReference>
<dbReference type="eggNOG" id="COG0275">
    <property type="taxonomic scope" value="Bacteria"/>
</dbReference>
<dbReference type="OrthoDB" id="9806637at2"/>
<feature type="binding site" evidence="6">
    <location>
        <begin position="49"/>
        <end position="51"/>
    </location>
    <ligand>
        <name>S-adenosyl-L-methionine</name>
        <dbReference type="ChEBI" id="CHEBI:59789"/>
    </ligand>
</feature>
<comment type="catalytic activity">
    <reaction evidence="6">
        <text>cytidine(1402) in 16S rRNA + S-adenosyl-L-methionine = N(4)-methylcytidine(1402) in 16S rRNA + S-adenosyl-L-homocysteine + H(+)</text>
        <dbReference type="Rhea" id="RHEA:42928"/>
        <dbReference type="Rhea" id="RHEA-COMP:10286"/>
        <dbReference type="Rhea" id="RHEA-COMP:10287"/>
        <dbReference type="ChEBI" id="CHEBI:15378"/>
        <dbReference type="ChEBI" id="CHEBI:57856"/>
        <dbReference type="ChEBI" id="CHEBI:59789"/>
        <dbReference type="ChEBI" id="CHEBI:74506"/>
        <dbReference type="ChEBI" id="CHEBI:82748"/>
        <dbReference type="EC" id="2.1.1.199"/>
    </reaction>
</comment>
<dbReference type="PIRSF" id="PIRSF004486">
    <property type="entry name" value="MraW"/>
    <property type="match status" value="1"/>
</dbReference>
<evidence type="ECO:0000256" key="7">
    <source>
        <dbReference type="SAM" id="MobiDB-lite"/>
    </source>
</evidence>
<dbReference type="NCBIfam" id="TIGR00006">
    <property type="entry name" value="16S rRNA (cytosine(1402)-N(4))-methyltransferase RsmH"/>
    <property type="match status" value="1"/>
</dbReference>
<gene>
    <name evidence="6" type="primary">rsmH</name>
    <name evidence="8" type="ordered locus">Hden_0235</name>
</gene>
<keyword evidence="5 6" id="KW-0949">S-adenosyl-L-methionine</keyword>
<feature type="binding site" evidence="6">
    <location>
        <position position="123"/>
    </location>
    <ligand>
        <name>S-adenosyl-L-methionine</name>
        <dbReference type="ChEBI" id="CHEBI:59789"/>
    </ligand>
</feature>
<keyword evidence="6" id="KW-0963">Cytoplasm</keyword>
<comment type="function">
    <text evidence="6">Specifically methylates the N4 position of cytidine in position 1402 (C1402) of 16S rRNA.</text>
</comment>
<evidence type="ECO:0000256" key="6">
    <source>
        <dbReference type="HAMAP-Rule" id="MF_01007"/>
    </source>
</evidence>
<evidence type="ECO:0000313" key="8">
    <source>
        <dbReference type="EMBL" id="ADJ22060.1"/>
    </source>
</evidence>
<dbReference type="Gene3D" id="1.10.150.170">
    <property type="entry name" value="Putative methyltransferase TM0872, insert domain"/>
    <property type="match status" value="1"/>
</dbReference>
<dbReference type="InterPro" id="IPR002903">
    <property type="entry name" value="RsmH"/>
</dbReference>
<evidence type="ECO:0000256" key="1">
    <source>
        <dbReference type="ARBA" id="ARBA00010396"/>
    </source>
</evidence>
<dbReference type="Pfam" id="PF01795">
    <property type="entry name" value="Methyltransf_5"/>
    <property type="match status" value="1"/>
</dbReference>
<proteinExistence type="inferred from homology"/>
<evidence type="ECO:0000256" key="3">
    <source>
        <dbReference type="ARBA" id="ARBA00022603"/>
    </source>
</evidence>
<dbReference type="STRING" id="582899.Hden_0235"/>
<dbReference type="EMBL" id="CP002083">
    <property type="protein sequence ID" value="ADJ22060.1"/>
    <property type="molecule type" value="Genomic_DNA"/>
</dbReference>
<keyword evidence="9" id="KW-1185">Reference proteome</keyword>
<feature type="region of interest" description="Disordered" evidence="7">
    <location>
        <begin position="1"/>
        <end position="21"/>
    </location>
</feature>
<dbReference type="HOGENOM" id="CLU_038422_1_1_5"/>
<dbReference type="InterPro" id="IPR029063">
    <property type="entry name" value="SAM-dependent_MTases_sf"/>
</dbReference>
<dbReference type="GO" id="GO:0005737">
    <property type="term" value="C:cytoplasm"/>
    <property type="evidence" value="ECO:0007669"/>
    <property type="project" value="UniProtKB-SubCell"/>
</dbReference>
<keyword evidence="3 6" id="KW-0489">Methyltransferase</keyword>
<dbReference type="HAMAP" id="MF_01007">
    <property type="entry name" value="16SrRNA_methyltr_H"/>
    <property type="match status" value="1"/>
</dbReference>
<organism evidence="8 9">
    <name type="scientific">Hyphomicrobium denitrificans (strain ATCC 51888 / DSM 1869 / NCIMB 11706 / TK 0415)</name>
    <dbReference type="NCBI Taxonomy" id="582899"/>
    <lineage>
        <taxon>Bacteria</taxon>
        <taxon>Pseudomonadati</taxon>
        <taxon>Pseudomonadota</taxon>
        <taxon>Alphaproteobacteria</taxon>
        <taxon>Hyphomicrobiales</taxon>
        <taxon>Hyphomicrobiaceae</taxon>
        <taxon>Hyphomicrobium</taxon>
    </lineage>
</organism>
<dbReference type="EC" id="2.1.1.199" evidence="6"/>
<dbReference type="Proteomes" id="UP000002033">
    <property type="component" value="Chromosome"/>
</dbReference>
<reference evidence="9" key="1">
    <citation type="journal article" date="2011" name="J. Bacteriol.">
        <title>Genome sequences of eight morphologically diverse alphaproteobacteria.</title>
        <authorList>
            <consortium name="US DOE Joint Genome Institute"/>
            <person name="Brown P.J."/>
            <person name="Kysela D.T."/>
            <person name="Buechlein A."/>
            <person name="Hemmerich C."/>
            <person name="Brun Y.V."/>
        </authorList>
    </citation>
    <scope>NUCLEOTIDE SEQUENCE [LARGE SCALE GENOMIC DNA]</scope>
    <source>
        <strain evidence="9">ATCC 51888 / DSM 1869 / NCIB 11706 / TK 0415</strain>
    </source>
</reference>
<sequence length="345" mass="37545">MTRGGGAEGASLGPAEKPPRHIPVLRSEVLETLAPKAGETYIDGTFGAGGYTRAILEAADCRVLALDRDPNAIRGAAPLLAEFAPRLTLVESPFSRLEEVAQDALGGAQVDGVVLDIGVSSMQLDDAERGFSFQHDGPLDMRMSSNGQTVADFVNSAAEEIIANVIYAFGEEHKSRAIARAIVRRRAETPYARTRELADTVSRVFHGRKVDGRHPATRTFQALRIFINDELGELASALSAAERVLRPGGRLVVVSFHSLEDRIVKKFIAERSGKTQSVSRHLPTETIKSTPPSFRIVNSRPLTPSKGELDVNPRARSARLRAAFRTDSDPWPLNRETLGFPAFED</sequence>
<evidence type="ECO:0000256" key="4">
    <source>
        <dbReference type="ARBA" id="ARBA00022679"/>
    </source>
</evidence>
<evidence type="ECO:0000313" key="9">
    <source>
        <dbReference type="Proteomes" id="UP000002033"/>
    </source>
</evidence>
<dbReference type="GO" id="GO:0070475">
    <property type="term" value="P:rRNA base methylation"/>
    <property type="evidence" value="ECO:0007669"/>
    <property type="project" value="UniProtKB-UniRule"/>
</dbReference>
<dbReference type="RefSeq" id="WP_013214279.1">
    <property type="nucleotide sequence ID" value="NC_014313.1"/>
</dbReference>